<keyword evidence="4 7" id="KW-1133">Transmembrane helix</keyword>
<evidence type="ECO:0000256" key="5">
    <source>
        <dbReference type="ARBA" id="ARBA00023136"/>
    </source>
</evidence>
<dbReference type="STRING" id="35755.UL82_09990"/>
<keyword evidence="5 7" id="KW-0472">Membrane</keyword>
<dbReference type="EMBL" id="CP011312">
    <property type="protein sequence ID" value="AKE42135.1"/>
    <property type="molecule type" value="Genomic_DNA"/>
</dbReference>
<keyword evidence="3 6" id="KW-0812">Transmembrane</keyword>
<feature type="transmembrane region" description="Helical" evidence="7">
    <location>
        <begin position="129"/>
        <end position="149"/>
    </location>
</feature>
<feature type="transmembrane region" description="Helical" evidence="7">
    <location>
        <begin position="173"/>
        <end position="204"/>
    </location>
</feature>
<dbReference type="HOGENOM" id="CLU_028808_4_3_11"/>
<dbReference type="PANTHER" id="PTHR30477:SF0">
    <property type="entry name" value="METAL TRANSPORT SYSTEM MEMBRANE PROTEIN TM_0125-RELATED"/>
    <property type="match status" value="1"/>
</dbReference>
<evidence type="ECO:0000313" key="8">
    <source>
        <dbReference type="EMBL" id="AKE42135.1"/>
    </source>
</evidence>
<proteinExistence type="inferred from homology"/>
<dbReference type="GO" id="GO:0043190">
    <property type="term" value="C:ATP-binding cassette (ABC) transporter complex"/>
    <property type="evidence" value="ECO:0007669"/>
    <property type="project" value="InterPro"/>
</dbReference>
<dbReference type="KEGG" id="cku:UL82_09990"/>
<dbReference type="GO" id="GO:0055085">
    <property type="term" value="P:transmembrane transport"/>
    <property type="evidence" value="ECO:0007669"/>
    <property type="project" value="InterPro"/>
</dbReference>
<reference evidence="8 10" key="1">
    <citation type="journal article" date="2015" name="Genome Announc.">
        <title>Complete Genome Sequence of Corynebacterium kutscheri DSM 20755, a Corynebacterial Type Strain with Remarkably Low G+C Content of Chromosomal DNA.</title>
        <authorList>
            <person name="Ruckert C."/>
            <person name="Albersmeier A."/>
            <person name="Winkler A."/>
            <person name="Tauch A."/>
        </authorList>
    </citation>
    <scope>NUCLEOTIDE SEQUENCE [LARGE SCALE GENOMIC DNA]</scope>
    <source>
        <strain evidence="8 10">DSM 20755</strain>
    </source>
</reference>
<gene>
    <name evidence="8" type="primary">mntD</name>
    <name evidence="9" type="ORF">NCTC949_00854</name>
    <name evidence="8" type="ORF">UL82_09990</name>
</gene>
<dbReference type="Pfam" id="PF00950">
    <property type="entry name" value="ABC-3"/>
    <property type="match status" value="1"/>
</dbReference>
<dbReference type="InterPro" id="IPR037294">
    <property type="entry name" value="ABC_BtuC-like"/>
</dbReference>
<feature type="transmembrane region" description="Helical" evidence="7">
    <location>
        <begin position="245"/>
        <end position="263"/>
    </location>
</feature>
<dbReference type="AlphaFoldDB" id="A0A0F6R1X9"/>
<accession>A0A0F6R1X9</accession>
<evidence type="ECO:0000256" key="3">
    <source>
        <dbReference type="ARBA" id="ARBA00022692"/>
    </source>
</evidence>
<organism evidence="8 10">
    <name type="scientific">Corynebacterium kutscheri</name>
    <dbReference type="NCBI Taxonomy" id="35755"/>
    <lineage>
        <taxon>Bacteria</taxon>
        <taxon>Bacillati</taxon>
        <taxon>Actinomycetota</taxon>
        <taxon>Actinomycetes</taxon>
        <taxon>Mycobacteriales</taxon>
        <taxon>Corynebacteriaceae</taxon>
        <taxon>Corynebacterium</taxon>
    </lineage>
</organism>
<dbReference type="RefSeq" id="WP_046440728.1">
    <property type="nucleotide sequence ID" value="NZ_CP011312.1"/>
</dbReference>
<feature type="transmembrane region" description="Helical" evidence="7">
    <location>
        <begin position="216"/>
        <end position="238"/>
    </location>
</feature>
<comment type="similarity">
    <text evidence="2 6">Belongs to the ABC-3 integral membrane protein family.</text>
</comment>
<evidence type="ECO:0000313" key="10">
    <source>
        <dbReference type="Proteomes" id="UP000033457"/>
    </source>
</evidence>
<dbReference type="SUPFAM" id="SSF81345">
    <property type="entry name" value="ABC transporter involved in vitamin B12 uptake, BtuC"/>
    <property type="match status" value="1"/>
</dbReference>
<feature type="transmembrane region" description="Helical" evidence="7">
    <location>
        <begin position="62"/>
        <end position="83"/>
    </location>
</feature>
<evidence type="ECO:0000256" key="1">
    <source>
        <dbReference type="ARBA" id="ARBA00004141"/>
    </source>
</evidence>
<dbReference type="Proteomes" id="UP000033457">
    <property type="component" value="Chromosome"/>
</dbReference>
<feature type="transmembrane region" description="Helical" evidence="7">
    <location>
        <begin position="90"/>
        <end position="109"/>
    </location>
</feature>
<feature type="transmembrane region" description="Helical" evidence="7">
    <location>
        <begin position="37"/>
        <end position="56"/>
    </location>
</feature>
<evidence type="ECO:0000313" key="9">
    <source>
        <dbReference type="EMBL" id="VEH05911.1"/>
    </source>
</evidence>
<dbReference type="PANTHER" id="PTHR30477">
    <property type="entry name" value="ABC-TRANSPORTER METAL-BINDING PROTEIN"/>
    <property type="match status" value="1"/>
</dbReference>
<reference evidence="9 11" key="2">
    <citation type="submission" date="2018-12" db="EMBL/GenBank/DDBJ databases">
        <authorList>
            <consortium name="Pathogen Informatics"/>
        </authorList>
    </citation>
    <scope>NUCLEOTIDE SEQUENCE [LARGE SCALE GENOMIC DNA]</scope>
    <source>
        <strain evidence="9 11">NCTC949</strain>
    </source>
</reference>
<name>A0A0F6R1X9_9CORY</name>
<dbReference type="Proteomes" id="UP000271380">
    <property type="component" value="Chromosome"/>
</dbReference>
<keyword evidence="10" id="KW-1185">Reference proteome</keyword>
<dbReference type="OrthoDB" id="3260923at2"/>
<keyword evidence="6" id="KW-0813">Transport</keyword>
<dbReference type="Gene3D" id="1.10.3470.10">
    <property type="entry name" value="ABC transporter involved in vitamin B12 uptake, BtuC"/>
    <property type="match status" value="1"/>
</dbReference>
<evidence type="ECO:0000256" key="7">
    <source>
        <dbReference type="SAM" id="Phobius"/>
    </source>
</evidence>
<evidence type="ECO:0000313" key="11">
    <source>
        <dbReference type="Proteomes" id="UP000271380"/>
    </source>
</evidence>
<dbReference type="EMBL" id="LR134377">
    <property type="protein sequence ID" value="VEH05911.1"/>
    <property type="molecule type" value="Genomic_DNA"/>
</dbReference>
<evidence type="ECO:0000256" key="4">
    <source>
        <dbReference type="ARBA" id="ARBA00022989"/>
    </source>
</evidence>
<comment type="subcellular location">
    <subcellularLocation>
        <location evidence="6">Cell membrane</location>
        <topology evidence="6">Multi-pass membrane protein</topology>
    </subcellularLocation>
    <subcellularLocation>
        <location evidence="1">Membrane</location>
        <topology evidence="1">Multi-pass membrane protein</topology>
    </subcellularLocation>
</comment>
<evidence type="ECO:0000256" key="6">
    <source>
        <dbReference type="RuleBase" id="RU003943"/>
    </source>
</evidence>
<protein>
    <submittedName>
        <fullName evidence="8">ABC-type Mn2+/Zn2+ transport system, permease component</fullName>
    </submittedName>
    <submittedName>
        <fullName evidence="9">Manganese ABC transporter membrane protein</fullName>
    </submittedName>
</protein>
<feature type="transmembrane region" description="Helical" evidence="7">
    <location>
        <begin position="6"/>
        <end position="28"/>
    </location>
</feature>
<evidence type="ECO:0000256" key="2">
    <source>
        <dbReference type="ARBA" id="ARBA00008034"/>
    </source>
</evidence>
<sequence>MTEILIVPTIELVLLGLLAGIVGSFVVLSEKVFMTEAITHATFPGAVIGVVVGASLGWNLSILLFVGAFLCSILVATIANSWGGTSQSNAGLTLTFAFALGFFLAKWFAPLPIKVESFLIGSVLSVNRLDVISAGIVLIISLITCIFYGRQLIYGAFDPVGASLESSARTRTLILMILMVLTVVVLLPAVGNIVAIALLVAPAASAKEHVNRPYTLMWVAAVVGVFIALSGLATAVYLDLSVGGCIGIVAGIVFISSKLLAYARQ</sequence>
<dbReference type="InterPro" id="IPR001626">
    <property type="entry name" value="ABC_TroCD"/>
</dbReference>